<feature type="coiled-coil region" evidence="1">
    <location>
        <begin position="600"/>
        <end position="627"/>
    </location>
</feature>
<evidence type="ECO:0000313" key="5">
    <source>
        <dbReference type="Proteomes" id="UP001189429"/>
    </source>
</evidence>
<dbReference type="EMBL" id="CAUYUJ010000076">
    <property type="protein sequence ID" value="CAK0788532.1"/>
    <property type="molecule type" value="Genomic_DNA"/>
</dbReference>
<dbReference type="PANTHER" id="PTHR43734:SF1">
    <property type="entry name" value="PHYTOENE DESATURASE"/>
    <property type="match status" value="1"/>
</dbReference>
<organism evidence="4 5">
    <name type="scientific">Prorocentrum cordatum</name>
    <dbReference type="NCBI Taxonomy" id="2364126"/>
    <lineage>
        <taxon>Eukaryota</taxon>
        <taxon>Sar</taxon>
        <taxon>Alveolata</taxon>
        <taxon>Dinophyceae</taxon>
        <taxon>Prorocentrales</taxon>
        <taxon>Prorocentraceae</taxon>
        <taxon>Prorocentrum</taxon>
    </lineage>
</organism>
<feature type="compositionally biased region" description="Basic and acidic residues" evidence="2">
    <location>
        <begin position="389"/>
        <end position="408"/>
    </location>
</feature>
<reference evidence="4" key="1">
    <citation type="submission" date="2023-10" db="EMBL/GenBank/DDBJ databases">
        <authorList>
            <person name="Chen Y."/>
            <person name="Shah S."/>
            <person name="Dougan E. K."/>
            <person name="Thang M."/>
            <person name="Chan C."/>
        </authorList>
    </citation>
    <scope>NUCLEOTIDE SEQUENCE [LARGE SCALE GENOMIC DNA]</scope>
</reference>
<dbReference type="InterPro" id="IPR002937">
    <property type="entry name" value="Amino_oxidase"/>
</dbReference>
<dbReference type="Pfam" id="PF01593">
    <property type="entry name" value="Amino_oxidase"/>
    <property type="match status" value="1"/>
</dbReference>
<dbReference type="Proteomes" id="UP001189429">
    <property type="component" value="Unassembled WGS sequence"/>
</dbReference>
<dbReference type="SUPFAM" id="SSF51905">
    <property type="entry name" value="FAD/NAD(P)-binding domain"/>
    <property type="match status" value="1"/>
</dbReference>
<proteinExistence type="predicted"/>
<gene>
    <name evidence="4" type="ORF">PCOR1329_LOCUS401</name>
</gene>
<evidence type="ECO:0000256" key="1">
    <source>
        <dbReference type="SAM" id="Coils"/>
    </source>
</evidence>
<protein>
    <recommendedName>
        <fullName evidence="3">Amine oxidase domain-containing protein</fullName>
    </recommendedName>
</protein>
<feature type="compositionally biased region" description="Basic and acidic residues" evidence="2">
    <location>
        <begin position="364"/>
        <end position="380"/>
    </location>
</feature>
<feature type="compositionally biased region" description="Low complexity" evidence="2">
    <location>
        <begin position="282"/>
        <end position="307"/>
    </location>
</feature>
<feature type="region of interest" description="Disordered" evidence="2">
    <location>
        <begin position="357"/>
        <end position="419"/>
    </location>
</feature>
<feature type="region of interest" description="Disordered" evidence="2">
    <location>
        <begin position="279"/>
        <end position="310"/>
    </location>
</feature>
<evidence type="ECO:0000256" key="2">
    <source>
        <dbReference type="SAM" id="MobiDB-lite"/>
    </source>
</evidence>
<dbReference type="Gene3D" id="3.50.50.60">
    <property type="entry name" value="FAD/NAD(P)-binding domain"/>
    <property type="match status" value="2"/>
</dbReference>
<evidence type="ECO:0000259" key="3">
    <source>
        <dbReference type="Pfam" id="PF01593"/>
    </source>
</evidence>
<name>A0ABN9PBM8_9DINO</name>
<keyword evidence="1" id="KW-0175">Coiled coil</keyword>
<dbReference type="PANTHER" id="PTHR43734">
    <property type="entry name" value="PHYTOENE DESATURASE"/>
    <property type="match status" value="1"/>
</dbReference>
<comment type="caution">
    <text evidence="4">The sequence shown here is derived from an EMBL/GenBank/DDBJ whole genome shotgun (WGS) entry which is preliminary data.</text>
</comment>
<keyword evidence="5" id="KW-1185">Reference proteome</keyword>
<evidence type="ECO:0000313" key="4">
    <source>
        <dbReference type="EMBL" id="CAK0788532.1"/>
    </source>
</evidence>
<feature type="coiled-coil region" evidence="1">
    <location>
        <begin position="738"/>
        <end position="776"/>
    </location>
</feature>
<dbReference type="InterPro" id="IPR036188">
    <property type="entry name" value="FAD/NAD-bd_sf"/>
</dbReference>
<accession>A0ABN9PBM8</accession>
<feature type="domain" description="Amine oxidase" evidence="3">
    <location>
        <begin position="2"/>
        <end position="260"/>
    </location>
</feature>
<sequence>MLSRAGMKVTLLEKNPEVGGRCQSVDSQKVKGYRWDTGPSLLLLPEKYDDAFKRLGTDIKKELKLKKVDPAYRVVFGDETHIDVTYDLLQMTAQMEKFEPGCSSNYYRFLSVARRMLDFGVERFVDRYFETWQDLVSPLELVPQMLLRGWITLPLLNMLGSIDWLMQSFFQDERLRAIFTFQTLYVGLTPYSSPGALCLLAGTDLSDGVWYPEGGWRGVRDSLARLADENGVEVVTGADVDEVVVEGGRATGVRLASGEESVGPTWSWSTRTCRSRTAPCCGTRTRGAPRAPRTLPRTGTRRTTPGRPADHRLLLGFGHGDALPQAAQHISWCPSGGQEGLDTNYLHLGHLLEAELLRPLPSPDRPHSGPSRRRERDDPFPSRQFAGHGEGREEAHRYEGRALRRPEGGGEGGDPEAVRGVWRWEDPRAHRGGEFVRDPEDLLELYGLEHGATFSLSHDLFQLAMTRPPPRSNEVDDLFFVGAGTRPGNGVPLVLMGAGMLSEQILRDFAARAAAPGGGGLVVLSILALAGVRGATASQSNPLGKVVELMDSLAAKLIADGVAEDKAFHRYVEWCDETTSNQKYDIDTATTKSSELGATIAKATSDIEAAEGKIEDLAGKIAKAEGELTDSALIRKKEAADFSAGEAELTDALSALSRAIDIISKDMAKNPAAFVQMDVSSVAGLVSALSTIVDAASFGGADKDRLIAFVQEQRDAAESDESGAPDPAAYKTHSTGILDVLEDLKAKAEEQLATLRKEESNTKQNYALLKQSLEDEVAYNTKELNEEKAFKSDTEEAKATAAADLATTTKLLKDTEAARAATQADCMKLATDHDASTAGRTAELNTIAAAKKVLMETSSGAVEQTYSFIQGESSHLRTGADLKGAEVARFVKRLAKDHHSEALAQLASRITALMQYGGGAGEDPFVKVKGLIHGASRSSPAFCFLFALVAQDGSEAGPYGSPELVAFVRA</sequence>